<organism evidence="2 3">
    <name type="scientific">Exidia glandulosa HHB12029</name>
    <dbReference type="NCBI Taxonomy" id="1314781"/>
    <lineage>
        <taxon>Eukaryota</taxon>
        <taxon>Fungi</taxon>
        <taxon>Dikarya</taxon>
        <taxon>Basidiomycota</taxon>
        <taxon>Agaricomycotina</taxon>
        <taxon>Agaricomycetes</taxon>
        <taxon>Auriculariales</taxon>
        <taxon>Exidiaceae</taxon>
        <taxon>Exidia</taxon>
    </lineage>
</organism>
<dbReference type="Proteomes" id="UP000077266">
    <property type="component" value="Unassembled WGS sequence"/>
</dbReference>
<feature type="region of interest" description="Disordered" evidence="1">
    <location>
        <begin position="1"/>
        <end position="20"/>
    </location>
</feature>
<sequence>MSHRRQQAPPPAPRTRPQRIRQINPAVLPMEQQTILNSQRLRDAAASRPNILTRNPEVVVSAQGRNWDTIIEPFPSSPPSRGPPQAAATATPQALPFSPGLPATPRGANNHQTETATPRGANQSHLARALTPQPQQSLPQSDPVSDSEYKVMMVLFRPPENPCVVRMDNLPSPIVDIPYILHELFTQPGVDQHFEGAVRDGGTRRLQLISRATSASGVQVPPGAAKIPLCTCDDVIHGCDEFLLDVQQHAALNSQHGWTILALTIEPPSNIPHAEEQAVDHDLPIPTSSSPAAQEQPIPRHIDSHYPVSQHRPPSPSFLAQQTPRQAQRPRIPHRETDLSGAASTYDPRSSYQADVRQAPQPPVPHRDREGSQPPAQHAQFLIPPHPSPPLPPYGRHLSSQAQRPRISPRDQHPSQPAAGHPPSLMQWGPSPLSPAQPPTYGRLSHELFSPHAPAANGYMSRLQPTTGQTQGHFPSHVRPLSPLEPAAQPSFPRQTYVATSPQSAFHFDHQPQYSAIDYYSHSQPNTHAPHDVQHNTPAHTTSSYTSPPVPPVDERHNGSLQFYAGPQHPRPPTHPPQDSHPLAGSQHSFSSYGPNNYTYRLSPDQRSHYHQQYDPPAPSQSLYPHSPPPPEETPPLDEDERHRRAIRFIAANSRPAAKELVRVVRDARRFLRTYLIVRAALNVAQDFDLSASSFSANRRGMCKHFHVNRQGETVCITIADIGKWAFDEAGETFNINSFVSHCRIVRNIAQFGSTIAQFNPKALASLEGKSPQLKKDEWTELIRQAKKACGVAVSDDEGEHVD</sequence>
<evidence type="ECO:0000256" key="1">
    <source>
        <dbReference type="SAM" id="MobiDB-lite"/>
    </source>
</evidence>
<dbReference type="InParanoid" id="A0A166AUT8"/>
<feature type="compositionally biased region" description="Polar residues" evidence="1">
    <location>
        <begin position="586"/>
        <end position="600"/>
    </location>
</feature>
<feature type="compositionally biased region" description="Polar residues" evidence="1">
    <location>
        <begin position="107"/>
        <end position="125"/>
    </location>
</feature>
<proteinExistence type="predicted"/>
<evidence type="ECO:0000313" key="2">
    <source>
        <dbReference type="EMBL" id="KZV95369.1"/>
    </source>
</evidence>
<gene>
    <name evidence="2" type="ORF">EXIGLDRAFT_707374</name>
</gene>
<evidence type="ECO:0000313" key="3">
    <source>
        <dbReference type="Proteomes" id="UP000077266"/>
    </source>
</evidence>
<keyword evidence="3" id="KW-1185">Reference proteome</keyword>
<feature type="region of interest" description="Disordered" evidence="1">
    <location>
        <begin position="303"/>
        <end position="498"/>
    </location>
</feature>
<protein>
    <submittedName>
        <fullName evidence="2">Uncharacterized protein</fullName>
    </submittedName>
</protein>
<feature type="compositionally biased region" description="Low complexity" evidence="1">
    <location>
        <begin position="83"/>
        <end position="94"/>
    </location>
</feature>
<feature type="compositionally biased region" description="Low complexity" evidence="1">
    <location>
        <begin position="132"/>
        <end position="144"/>
    </location>
</feature>
<feature type="compositionally biased region" description="Low complexity" evidence="1">
    <location>
        <begin position="320"/>
        <end position="330"/>
    </location>
</feature>
<feature type="region of interest" description="Disordered" evidence="1">
    <location>
        <begin position="69"/>
        <end position="144"/>
    </location>
</feature>
<dbReference type="EMBL" id="KV425958">
    <property type="protein sequence ID" value="KZV95369.1"/>
    <property type="molecule type" value="Genomic_DNA"/>
</dbReference>
<feature type="compositionally biased region" description="Polar residues" evidence="1">
    <location>
        <begin position="463"/>
        <end position="473"/>
    </location>
</feature>
<feature type="region of interest" description="Disordered" evidence="1">
    <location>
        <begin position="521"/>
        <end position="639"/>
    </location>
</feature>
<accession>A0A166AUT8</accession>
<dbReference type="AlphaFoldDB" id="A0A166AUT8"/>
<feature type="compositionally biased region" description="Pro residues" evidence="1">
    <location>
        <begin position="384"/>
        <end position="393"/>
    </location>
</feature>
<name>A0A166AUT8_EXIGL</name>
<reference evidence="2 3" key="1">
    <citation type="journal article" date="2016" name="Mol. Biol. Evol.">
        <title>Comparative Genomics of Early-Diverging Mushroom-Forming Fungi Provides Insights into the Origins of Lignocellulose Decay Capabilities.</title>
        <authorList>
            <person name="Nagy L.G."/>
            <person name="Riley R."/>
            <person name="Tritt A."/>
            <person name="Adam C."/>
            <person name="Daum C."/>
            <person name="Floudas D."/>
            <person name="Sun H."/>
            <person name="Yadav J.S."/>
            <person name="Pangilinan J."/>
            <person name="Larsson K.H."/>
            <person name="Matsuura K."/>
            <person name="Barry K."/>
            <person name="Labutti K."/>
            <person name="Kuo R."/>
            <person name="Ohm R.A."/>
            <person name="Bhattacharya S.S."/>
            <person name="Shirouzu T."/>
            <person name="Yoshinaga Y."/>
            <person name="Martin F.M."/>
            <person name="Grigoriev I.V."/>
            <person name="Hibbett D.S."/>
        </authorList>
    </citation>
    <scope>NUCLEOTIDE SEQUENCE [LARGE SCALE GENOMIC DNA]</scope>
    <source>
        <strain evidence="2 3">HHB12029</strain>
    </source>
</reference>